<evidence type="ECO:0000256" key="4">
    <source>
        <dbReference type="ARBA" id="ARBA00022448"/>
    </source>
</evidence>
<protein>
    <recommendedName>
        <fullName evidence="3 11">Protein-export membrane protein SecG</fullName>
    </recommendedName>
</protein>
<dbReference type="STRING" id="640205.SAMN05216381_1396"/>
<evidence type="ECO:0000256" key="9">
    <source>
        <dbReference type="ARBA" id="ARBA00023010"/>
    </source>
</evidence>
<feature type="region of interest" description="Disordered" evidence="12">
    <location>
        <begin position="93"/>
        <end position="128"/>
    </location>
</feature>
<reference evidence="13 14" key="1">
    <citation type="submission" date="2016-10" db="EMBL/GenBank/DDBJ databases">
        <authorList>
            <person name="de Groot N.N."/>
        </authorList>
    </citation>
    <scope>NUCLEOTIDE SEQUENCE [LARGE SCALE GENOMIC DNA]</scope>
    <source>
        <strain evidence="13 14">LMG 25475</strain>
    </source>
</reference>
<evidence type="ECO:0000256" key="11">
    <source>
        <dbReference type="RuleBase" id="RU365087"/>
    </source>
</evidence>
<proteinExistence type="inferred from homology"/>
<evidence type="ECO:0000313" key="13">
    <source>
        <dbReference type="EMBL" id="SDF32971.1"/>
    </source>
</evidence>
<evidence type="ECO:0000256" key="1">
    <source>
        <dbReference type="ARBA" id="ARBA00004651"/>
    </source>
</evidence>
<sequence>MLETVVVVLHLLGAIGVVVLVLLQQGKGADAGASFGAGASNTVFGSQGSTTFLSRVTAILAAAFFITSLGLAFFANQKADMLGRAGLPDPAVLEVPQDSKSAAEDVPVLESEAPTSGEQDVPQSPEAQ</sequence>
<keyword evidence="9 11" id="KW-0811">Translocation</keyword>
<dbReference type="Pfam" id="PF03840">
    <property type="entry name" value="SecG"/>
    <property type="match status" value="1"/>
</dbReference>
<keyword evidence="8 11" id="KW-1133">Transmembrane helix</keyword>
<feature type="transmembrane region" description="Helical" evidence="11">
    <location>
        <begin position="52"/>
        <end position="74"/>
    </location>
</feature>
<dbReference type="PANTHER" id="PTHR34182:SF1">
    <property type="entry name" value="PROTEIN-EXPORT MEMBRANE PROTEIN SECG"/>
    <property type="match status" value="1"/>
</dbReference>
<evidence type="ECO:0000256" key="8">
    <source>
        <dbReference type="ARBA" id="ARBA00022989"/>
    </source>
</evidence>
<dbReference type="GO" id="GO:0005886">
    <property type="term" value="C:plasma membrane"/>
    <property type="evidence" value="ECO:0007669"/>
    <property type="project" value="UniProtKB-SubCell"/>
</dbReference>
<name>A0A1G7K7I0_9GAMM</name>
<dbReference type="PANTHER" id="PTHR34182">
    <property type="entry name" value="PROTEIN-EXPORT MEMBRANE PROTEIN SECG"/>
    <property type="match status" value="1"/>
</dbReference>
<dbReference type="AlphaFoldDB" id="A0A1G7K7I0"/>
<dbReference type="OrthoDB" id="9813947at2"/>
<comment type="function">
    <text evidence="11">Involved in protein export. Participates in an early event of protein translocation.</text>
</comment>
<comment type="similarity">
    <text evidence="2 11">Belongs to the SecG family.</text>
</comment>
<evidence type="ECO:0000256" key="10">
    <source>
        <dbReference type="ARBA" id="ARBA00023136"/>
    </source>
</evidence>
<dbReference type="NCBIfam" id="TIGR00810">
    <property type="entry name" value="secG"/>
    <property type="match status" value="1"/>
</dbReference>
<evidence type="ECO:0000256" key="3">
    <source>
        <dbReference type="ARBA" id="ARBA00017876"/>
    </source>
</evidence>
<dbReference type="EMBL" id="FNBM01000002">
    <property type="protein sequence ID" value="SDF32971.1"/>
    <property type="molecule type" value="Genomic_DNA"/>
</dbReference>
<dbReference type="GO" id="GO:0015450">
    <property type="term" value="F:protein-transporting ATPase activity"/>
    <property type="evidence" value="ECO:0007669"/>
    <property type="project" value="UniProtKB-UniRule"/>
</dbReference>
<dbReference type="InterPro" id="IPR004692">
    <property type="entry name" value="SecG"/>
</dbReference>
<dbReference type="RefSeq" id="WP_092366195.1">
    <property type="nucleotide sequence ID" value="NZ_FNBM01000002.1"/>
</dbReference>
<dbReference type="GO" id="GO:0009306">
    <property type="term" value="P:protein secretion"/>
    <property type="evidence" value="ECO:0007669"/>
    <property type="project" value="UniProtKB-UniRule"/>
</dbReference>
<evidence type="ECO:0000256" key="5">
    <source>
        <dbReference type="ARBA" id="ARBA00022475"/>
    </source>
</evidence>
<gene>
    <name evidence="13" type="ORF">SAMN05216381_1396</name>
</gene>
<feature type="compositionally biased region" description="Polar residues" evidence="12">
    <location>
        <begin position="113"/>
        <end position="128"/>
    </location>
</feature>
<evidence type="ECO:0000313" key="14">
    <source>
        <dbReference type="Proteomes" id="UP000243378"/>
    </source>
</evidence>
<keyword evidence="5 11" id="KW-1003">Cell membrane</keyword>
<keyword evidence="7 11" id="KW-0653">Protein transport</keyword>
<dbReference type="GO" id="GO:0065002">
    <property type="term" value="P:intracellular protein transmembrane transport"/>
    <property type="evidence" value="ECO:0007669"/>
    <property type="project" value="TreeGrafter"/>
</dbReference>
<evidence type="ECO:0000256" key="6">
    <source>
        <dbReference type="ARBA" id="ARBA00022692"/>
    </source>
</evidence>
<dbReference type="GO" id="GO:0043952">
    <property type="term" value="P:protein transport by the Sec complex"/>
    <property type="evidence" value="ECO:0007669"/>
    <property type="project" value="TreeGrafter"/>
</dbReference>
<keyword evidence="10 11" id="KW-0472">Membrane</keyword>
<comment type="subcellular location">
    <subcellularLocation>
        <location evidence="1 11">Cell membrane</location>
        <topology evidence="1 11">Multi-pass membrane protein</topology>
    </subcellularLocation>
</comment>
<evidence type="ECO:0000256" key="12">
    <source>
        <dbReference type="SAM" id="MobiDB-lite"/>
    </source>
</evidence>
<accession>A0A1G7K7I0</accession>
<organism evidence="13 14">
    <name type="scientific">Phytopseudomonas seleniipraecipitans</name>
    <dbReference type="NCBI Taxonomy" id="640205"/>
    <lineage>
        <taxon>Bacteria</taxon>
        <taxon>Pseudomonadati</taxon>
        <taxon>Pseudomonadota</taxon>
        <taxon>Gammaproteobacteria</taxon>
        <taxon>Pseudomonadales</taxon>
        <taxon>Pseudomonadaceae</taxon>
        <taxon>Phytopseudomonas</taxon>
    </lineage>
</organism>
<evidence type="ECO:0000256" key="2">
    <source>
        <dbReference type="ARBA" id="ARBA00008445"/>
    </source>
</evidence>
<dbReference type="PRINTS" id="PR01651">
    <property type="entry name" value="SECGEXPORT"/>
</dbReference>
<keyword evidence="6 11" id="KW-0812">Transmembrane</keyword>
<comment type="caution">
    <text evidence="11">Lacks conserved residue(s) required for the propagation of feature annotation.</text>
</comment>
<evidence type="ECO:0000256" key="7">
    <source>
        <dbReference type="ARBA" id="ARBA00022927"/>
    </source>
</evidence>
<keyword evidence="4 11" id="KW-0813">Transport</keyword>
<dbReference type="Proteomes" id="UP000243378">
    <property type="component" value="Unassembled WGS sequence"/>
</dbReference>